<name>A0A1Z2KUT8_9ACTN</name>
<protein>
    <recommendedName>
        <fullName evidence="3">Transcriptional regulator</fullName>
    </recommendedName>
</protein>
<dbReference type="InterPro" id="IPR011990">
    <property type="entry name" value="TPR-like_helical_dom_sf"/>
</dbReference>
<dbReference type="InterPro" id="IPR001387">
    <property type="entry name" value="Cro/C1-type_HTH"/>
</dbReference>
<gene>
    <name evidence="1" type="ORF">SMD11_0159</name>
</gene>
<evidence type="ECO:0000313" key="1">
    <source>
        <dbReference type="EMBL" id="ARZ65825.1"/>
    </source>
</evidence>
<dbReference type="Gene3D" id="1.25.40.10">
    <property type="entry name" value="Tetratricopeptide repeat domain"/>
    <property type="match status" value="1"/>
</dbReference>
<dbReference type="KEGG" id="salj:SMD11_0159"/>
<dbReference type="EMBL" id="CP021744">
    <property type="protein sequence ID" value="ARZ65825.1"/>
    <property type="molecule type" value="Genomic_DNA"/>
</dbReference>
<dbReference type="AlphaFoldDB" id="A0A1Z2KUT8"/>
<evidence type="ECO:0000313" key="2">
    <source>
        <dbReference type="Proteomes" id="UP000195755"/>
    </source>
</evidence>
<organism evidence="1 2">
    <name type="scientific">Streptomyces albireticuli</name>
    <dbReference type="NCBI Taxonomy" id="1940"/>
    <lineage>
        <taxon>Bacteria</taxon>
        <taxon>Bacillati</taxon>
        <taxon>Actinomycetota</taxon>
        <taxon>Actinomycetes</taxon>
        <taxon>Kitasatosporales</taxon>
        <taxon>Streptomycetaceae</taxon>
        <taxon>Streptomyces</taxon>
    </lineage>
</organism>
<dbReference type="Proteomes" id="UP000195755">
    <property type="component" value="Chromosome"/>
</dbReference>
<evidence type="ECO:0008006" key="3">
    <source>
        <dbReference type="Google" id="ProtNLM"/>
    </source>
</evidence>
<reference evidence="1 2" key="1">
    <citation type="submission" date="2017-06" db="EMBL/GenBank/DDBJ databases">
        <title>Streptomyces albireticuli Genome sequencing and assembly.</title>
        <authorList>
            <person name="Wang Y."/>
            <person name="Du B."/>
            <person name="Ding Y."/>
            <person name="Liu H."/>
            <person name="Hou Q."/>
            <person name="Liu K."/>
            <person name="Yao L."/>
            <person name="Wang C."/>
        </authorList>
    </citation>
    <scope>NUCLEOTIDE SEQUENCE [LARGE SCALE GENOMIC DNA]</scope>
    <source>
        <strain evidence="1 2">MDJK11</strain>
    </source>
</reference>
<sequence>MARHPLKVARESLGLSQLGYARLIARVHDELGFGPRMVRTRHTVSHWEAGRNEPELTAQLAIARVHHVPGEEVARLGWPHWLHLATDDTALLNQPWTPQGAIGALHSTARLAGARPRSYLTVTGPALDFQIKKSLAALASPQPPPTRDGRPVTPGMLAGMEARIEALELQEVATPVTPMALYVAARAEHRLLAGLLTSHGYDAKTGAWLLLLATRTAALCEWLSGCLGEEARAERYALAAIRAATAAGSRRRVASCMIDLAFRHLVAGDPKDMLSLVHAARAIVRRPPAGLAVTLHTREAQALARLGDLTASTRALGRATSTLADEAADADPVADLLCVNVGEEWLAVSSGAAWLHLGRPKKALPHFTTLLDDGPASRTPDPPSPYAARRLLYVVDAQLALGELDAAAHSAHRAVALVGRLPPGLARQFRQRFAHHSTEPVVRDLIEEIRSPDERHPSPLR</sequence>
<dbReference type="InterPro" id="IPR010982">
    <property type="entry name" value="Lambda_DNA-bd_dom_sf"/>
</dbReference>
<proteinExistence type="predicted"/>
<dbReference type="Gene3D" id="1.10.260.40">
    <property type="entry name" value="lambda repressor-like DNA-binding domains"/>
    <property type="match status" value="1"/>
</dbReference>
<dbReference type="CDD" id="cd00093">
    <property type="entry name" value="HTH_XRE"/>
    <property type="match status" value="1"/>
</dbReference>
<dbReference type="GO" id="GO:0003677">
    <property type="term" value="F:DNA binding"/>
    <property type="evidence" value="ECO:0007669"/>
    <property type="project" value="InterPro"/>
</dbReference>
<accession>A0A1Z2KUT8</accession>